<reference evidence="3 4" key="1">
    <citation type="submission" date="2024-08" db="EMBL/GenBank/DDBJ databases">
        <authorList>
            <person name="Will J Nash"/>
            <person name="Angela Man"/>
            <person name="Seanna McTaggart"/>
            <person name="Kendall Baker"/>
            <person name="Tom Barker"/>
            <person name="Leah Catchpole"/>
            <person name="Alex Durrant"/>
            <person name="Karim Gharbi"/>
            <person name="Naomi Irish"/>
            <person name="Gemy Kaithakottil"/>
            <person name="Debby Ku"/>
            <person name="Aaliyah Providence"/>
            <person name="Felix Shaw"/>
            <person name="David Swarbreck"/>
            <person name="Chris Watkins"/>
            <person name="Ann M. McCartney"/>
            <person name="Giulio Formenti"/>
            <person name="Alice Mouton"/>
            <person name="Noel Vella"/>
            <person name="Bjorn M von Reumont"/>
            <person name="Adriana Vella"/>
            <person name="Wilfried Haerty"/>
        </authorList>
    </citation>
    <scope>NUCLEOTIDE SEQUENCE [LARGE SCALE GENOMIC DNA]</scope>
</reference>
<feature type="region of interest" description="Disordered" evidence="1">
    <location>
        <begin position="108"/>
        <end position="153"/>
    </location>
</feature>
<keyword evidence="4" id="KW-1185">Reference proteome</keyword>
<evidence type="ECO:0000256" key="1">
    <source>
        <dbReference type="SAM" id="MobiDB-lite"/>
    </source>
</evidence>
<comment type="caution">
    <text evidence="3">The sequence shown here is derived from an EMBL/GenBank/DDBJ whole genome shotgun (WGS) entry which is preliminary data.</text>
</comment>
<feature type="compositionally biased region" description="Low complexity" evidence="1">
    <location>
        <begin position="126"/>
        <end position="140"/>
    </location>
</feature>
<feature type="signal peptide" evidence="2">
    <location>
        <begin position="1"/>
        <end position="19"/>
    </location>
</feature>
<organism evidence="3 4">
    <name type="scientific">Xylocopa violacea</name>
    <name type="common">Violet carpenter bee</name>
    <name type="synonym">Apis violacea</name>
    <dbReference type="NCBI Taxonomy" id="135666"/>
    <lineage>
        <taxon>Eukaryota</taxon>
        <taxon>Metazoa</taxon>
        <taxon>Ecdysozoa</taxon>
        <taxon>Arthropoda</taxon>
        <taxon>Hexapoda</taxon>
        <taxon>Insecta</taxon>
        <taxon>Pterygota</taxon>
        <taxon>Neoptera</taxon>
        <taxon>Endopterygota</taxon>
        <taxon>Hymenoptera</taxon>
        <taxon>Apocrita</taxon>
        <taxon>Aculeata</taxon>
        <taxon>Apoidea</taxon>
        <taxon>Anthophila</taxon>
        <taxon>Apidae</taxon>
        <taxon>Xylocopa</taxon>
        <taxon>Xylocopa</taxon>
    </lineage>
</organism>
<name>A0ABP1NV63_XYLVO</name>
<evidence type="ECO:0000313" key="4">
    <source>
        <dbReference type="Proteomes" id="UP001642520"/>
    </source>
</evidence>
<evidence type="ECO:0000256" key="2">
    <source>
        <dbReference type="SAM" id="SignalP"/>
    </source>
</evidence>
<dbReference type="Proteomes" id="UP001642520">
    <property type="component" value="Unassembled WGS sequence"/>
</dbReference>
<feature type="compositionally biased region" description="Polar residues" evidence="1">
    <location>
        <begin position="141"/>
        <end position="152"/>
    </location>
</feature>
<evidence type="ECO:0000313" key="3">
    <source>
        <dbReference type="EMBL" id="CAL7943897.1"/>
    </source>
</evidence>
<accession>A0ABP1NV63</accession>
<feature type="chain" id="PRO_5047047537" evidence="2">
    <location>
        <begin position="20"/>
        <end position="176"/>
    </location>
</feature>
<gene>
    <name evidence="3" type="ORF">XYLVIOL_LOCUS6356</name>
</gene>
<protein>
    <submittedName>
        <fullName evidence="3">Uncharacterized protein</fullName>
    </submittedName>
</protein>
<dbReference type="EMBL" id="CAXAJV020001293">
    <property type="protein sequence ID" value="CAL7943897.1"/>
    <property type="molecule type" value="Genomic_DNA"/>
</dbReference>
<proteinExistence type="predicted"/>
<sequence length="176" mass="19613">MKFLVFVLAVVPIYATGDALGDLLGQEFQFATIDHVRERRQAGNYRTVNQAPAQIQQLLQAQNYRSPLVPVPAQPIPKLGPSQPIQPQQVSQAQVSQYRPQVQFASGVQQPDYRGIPANGGGYKKPILPQQPQYRPLPQQNYNSAPQPQYSTKLPPHIQHLLQYQSSLGNAIPRKA</sequence>
<keyword evidence="2" id="KW-0732">Signal</keyword>